<dbReference type="OrthoDB" id="369870at2"/>
<keyword evidence="4" id="KW-1003">Cell membrane</keyword>
<evidence type="ECO:0000256" key="3">
    <source>
        <dbReference type="ARBA" id="ARBA00022448"/>
    </source>
</evidence>
<dbReference type="SUPFAM" id="SSF103481">
    <property type="entry name" value="Multidrug resistance efflux transporter EmrE"/>
    <property type="match status" value="2"/>
</dbReference>
<protein>
    <submittedName>
        <fullName evidence="10">Chloramphenicol-sensitive protein RarD</fullName>
    </submittedName>
</protein>
<comment type="subcellular location">
    <subcellularLocation>
        <location evidence="1">Cell membrane</location>
        <topology evidence="1">Multi-pass membrane protein</topology>
    </subcellularLocation>
</comment>
<keyword evidence="3" id="KW-0813">Transport</keyword>
<dbReference type="InterPro" id="IPR004626">
    <property type="entry name" value="RarD"/>
</dbReference>
<proteinExistence type="inferred from homology"/>
<dbReference type="InterPro" id="IPR037185">
    <property type="entry name" value="EmrE-like"/>
</dbReference>
<dbReference type="InterPro" id="IPR000620">
    <property type="entry name" value="EamA_dom"/>
</dbReference>
<evidence type="ECO:0000259" key="9">
    <source>
        <dbReference type="Pfam" id="PF00892"/>
    </source>
</evidence>
<feature type="transmembrane region" description="Helical" evidence="8">
    <location>
        <begin position="228"/>
        <end position="248"/>
    </location>
</feature>
<evidence type="ECO:0000256" key="7">
    <source>
        <dbReference type="ARBA" id="ARBA00023136"/>
    </source>
</evidence>
<feature type="transmembrane region" description="Helical" evidence="8">
    <location>
        <begin position="24"/>
        <end position="46"/>
    </location>
</feature>
<dbReference type="Pfam" id="PF00892">
    <property type="entry name" value="EamA"/>
    <property type="match status" value="1"/>
</dbReference>
<dbReference type="RefSeq" id="WP_097152626.1">
    <property type="nucleotide sequence ID" value="NZ_OBEL01000001.1"/>
</dbReference>
<dbReference type="EMBL" id="OBEL01000001">
    <property type="protein sequence ID" value="SNZ08109.1"/>
    <property type="molecule type" value="Genomic_DNA"/>
</dbReference>
<evidence type="ECO:0000256" key="4">
    <source>
        <dbReference type="ARBA" id="ARBA00022475"/>
    </source>
</evidence>
<evidence type="ECO:0000313" key="11">
    <source>
        <dbReference type="Proteomes" id="UP000219439"/>
    </source>
</evidence>
<dbReference type="GO" id="GO:0005886">
    <property type="term" value="C:plasma membrane"/>
    <property type="evidence" value="ECO:0007669"/>
    <property type="project" value="UniProtKB-SubCell"/>
</dbReference>
<sequence>MDHSSEKGEGGQDLSAQALADQKLGLLAAVSAYGVWAMLTLYYAALSHVTPLEVVSNRVVWSLVVVGLFFLVKKRWGEVWPVLRNKKSFRALLFSSVLISINWLTYIWAVTNQQATEASLGYFILPLVNVALGFVFLSERLSVPQWVAIGLAALAIVLQTIWLGELPIVSLIVALSFGGYGYIRKTVDVGPNLGLLVELVLIIPFAFGYLIYLFAIGEAHLFVSDSKTNILLILTGFATYFPLLWFSAAAKRMKLSTLGVLQYMNPTIQFLLAVFVLGEALTMDKFVTFCLIWLSVIIYSLDAFKQARRAEKTNKQKAT</sequence>
<comment type="similarity">
    <text evidence="2">Belongs to the EamA transporter family.</text>
</comment>
<dbReference type="NCBIfam" id="TIGR00688">
    <property type="entry name" value="rarD"/>
    <property type="match status" value="1"/>
</dbReference>
<keyword evidence="5 8" id="KW-0812">Transmembrane</keyword>
<keyword evidence="11" id="KW-1185">Reference proteome</keyword>
<evidence type="ECO:0000313" key="10">
    <source>
        <dbReference type="EMBL" id="SNZ08109.1"/>
    </source>
</evidence>
<evidence type="ECO:0000256" key="5">
    <source>
        <dbReference type="ARBA" id="ARBA00022692"/>
    </source>
</evidence>
<keyword evidence="6 8" id="KW-1133">Transmembrane helix</keyword>
<keyword evidence="7 8" id="KW-0472">Membrane</keyword>
<feature type="transmembrane region" description="Helical" evidence="8">
    <location>
        <begin position="286"/>
        <end position="304"/>
    </location>
</feature>
<evidence type="ECO:0000256" key="8">
    <source>
        <dbReference type="SAM" id="Phobius"/>
    </source>
</evidence>
<reference evidence="10 11" key="1">
    <citation type="submission" date="2017-09" db="EMBL/GenBank/DDBJ databases">
        <authorList>
            <person name="Ehlers B."/>
            <person name="Leendertz F.H."/>
        </authorList>
    </citation>
    <scope>NUCLEOTIDE SEQUENCE [LARGE SCALE GENOMIC DNA]</scope>
    <source>
        <strain evidence="10 11">DSM 18289</strain>
    </source>
</reference>
<name>A0A285NF77_9HYPH</name>
<dbReference type="AlphaFoldDB" id="A0A285NF77"/>
<gene>
    <name evidence="10" type="ORF">SAMN06265368_1458</name>
</gene>
<feature type="domain" description="EamA" evidence="9">
    <location>
        <begin position="24"/>
        <end position="158"/>
    </location>
</feature>
<feature type="transmembrane region" description="Helical" evidence="8">
    <location>
        <begin position="168"/>
        <end position="183"/>
    </location>
</feature>
<accession>A0A285NF77</accession>
<dbReference type="Proteomes" id="UP000219439">
    <property type="component" value="Unassembled WGS sequence"/>
</dbReference>
<evidence type="ECO:0000256" key="2">
    <source>
        <dbReference type="ARBA" id="ARBA00007362"/>
    </source>
</evidence>
<feature type="transmembrane region" description="Helical" evidence="8">
    <location>
        <begin position="195"/>
        <end position="216"/>
    </location>
</feature>
<feature type="transmembrane region" description="Helical" evidence="8">
    <location>
        <begin position="120"/>
        <end position="138"/>
    </location>
</feature>
<evidence type="ECO:0000256" key="1">
    <source>
        <dbReference type="ARBA" id="ARBA00004651"/>
    </source>
</evidence>
<feature type="transmembrane region" description="Helical" evidence="8">
    <location>
        <begin position="88"/>
        <end position="108"/>
    </location>
</feature>
<feature type="transmembrane region" description="Helical" evidence="8">
    <location>
        <begin position="260"/>
        <end position="280"/>
    </location>
</feature>
<organism evidence="10 11">
    <name type="scientific">Cohaesibacter gelatinilyticus</name>
    <dbReference type="NCBI Taxonomy" id="372072"/>
    <lineage>
        <taxon>Bacteria</taxon>
        <taxon>Pseudomonadati</taxon>
        <taxon>Pseudomonadota</taxon>
        <taxon>Alphaproteobacteria</taxon>
        <taxon>Hyphomicrobiales</taxon>
        <taxon>Cohaesibacteraceae</taxon>
    </lineage>
</organism>
<feature type="transmembrane region" description="Helical" evidence="8">
    <location>
        <begin position="58"/>
        <end position="76"/>
    </location>
</feature>
<dbReference type="PANTHER" id="PTHR22911:SF137">
    <property type="entry name" value="SOLUTE CARRIER FAMILY 35 MEMBER G2-RELATED"/>
    <property type="match status" value="1"/>
</dbReference>
<dbReference type="PANTHER" id="PTHR22911">
    <property type="entry name" value="ACYL-MALONYL CONDENSING ENZYME-RELATED"/>
    <property type="match status" value="1"/>
</dbReference>
<evidence type="ECO:0000256" key="6">
    <source>
        <dbReference type="ARBA" id="ARBA00022989"/>
    </source>
</evidence>